<evidence type="ECO:0000256" key="1">
    <source>
        <dbReference type="SAM" id="MobiDB-lite"/>
    </source>
</evidence>
<evidence type="ECO:0000313" key="2">
    <source>
        <dbReference type="EMBL" id="KAJ9150914.1"/>
    </source>
</evidence>
<gene>
    <name evidence="2" type="ORF">NKR23_g3370</name>
</gene>
<organism evidence="2 3">
    <name type="scientific">Pleurostoma richardsiae</name>
    <dbReference type="NCBI Taxonomy" id="41990"/>
    <lineage>
        <taxon>Eukaryota</taxon>
        <taxon>Fungi</taxon>
        <taxon>Dikarya</taxon>
        <taxon>Ascomycota</taxon>
        <taxon>Pezizomycotina</taxon>
        <taxon>Sordariomycetes</taxon>
        <taxon>Sordariomycetidae</taxon>
        <taxon>Calosphaeriales</taxon>
        <taxon>Pleurostomataceae</taxon>
        <taxon>Pleurostoma</taxon>
    </lineage>
</organism>
<dbReference type="Proteomes" id="UP001174694">
    <property type="component" value="Unassembled WGS sequence"/>
</dbReference>
<reference evidence="2" key="1">
    <citation type="submission" date="2022-07" db="EMBL/GenBank/DDBJ databases">
        <title>Fungi with potential for degradation of polypropylene.</title>
        <authorList>
            <person name="Gostincar C."/>
        </authorList>
    </citation>
    <scope>NUCLEOTIDE SEQUENCE</scope>
    <source>
        <strain evidence="2">EXF-13308</strain>
    </source>
</reference>
<dbReference type="InterPro" id="IPR028364">
    <property type="entry name" value="Ribosomal_uL1/biogenesis"/>
</dbReference>
<name>A0AA38VLZ1_9PEZI</name>
<dbReference type="Pfam" id="PF00687">
    <property type="entry name" value="Ribosomal_L1"/>
    <property type="match status" value="1"/>
</dbReference>
<feature type="compositionally biased region" description="Basic and acidic residues" evidence="1">
    <location>
        <begin position="359"/>
        <end position="380"/>
    </location>
</feature>
<protein>
    <submittedName>
        <fullName evidence="2">Ribosomal protein L1</fullName>
    </submittedName>
</protein>
<dbReference type="InterPro" id="IPR023674">
    <property type="entry name" value="Ribosomal_uL1-like"/>
</dbReference>
<proteinExistence type="predicted"/>
<feature type="region of interest" description="Disordered" evidence="1">
    <location>
        <begin position="37"/>
        <end position="62"/>
    </location>
</feature>
<dbReference type="GO" id="GO:0005840">
    <property type="term" value="C:ribosome"/>
    <property type="evidence" value="ECO:0007669"/>
    <property type="project" value="UniProtKB-KW"/>
</dbReference>
<dbReference type="CDD" id="cd00403">
    <property type="entry name" value="Ribosomal_L1"/>
    <property type="match status" value="1"/>
</dbReference>
<keyword evidence="2" id="KW-0687">Ribonucleoprotein</keyword>
<dbReference type="SUPFAM" id="SSF56808">
    <property type="entry name" value="Ribosomal protein L1"/>
    <property type="match status" value="1"/>
</dbReference>
<dbReference type="Gene3D" id="3.40.50.790">
    <property type="match status" value="1"/>
</dbReference>
<dbReference type="EMBL" id="JANBVO010000007">
    <property type="protein sequence ID" value="KAJ9150914.1"/>
    <property type="molecule type" value="Genomic_DNA"/>
</dbReference>
<dbReference type="InterPro" id="IPR016095">
    <property type="entry name" value="Ribosomal_uL1_3-a/b-sand"/>
</dbReference>
<feature type="region of interest" description="Disordered" evidence="1">
    <location>
        <begin position="1"/>
        <end position="21"/>
    </location>
</feature>
<evidence type="ECO:0000313" key="3">
    <source>
        <dbReference type="Proteomes" id="UP001174694"/>
    </source>
</evidence>
<keyword evidence="3" id="KW-1185">Reference proteome</keyword>
<dbReference type="AlphaFoldDB" id="A0AA38VLZ1"/>
<feature type="region of interest" description="Disordered" evidence="1">
    <location>
        <begin position="323"/>
        <end position="396"/>
    </location>
</feature>
<comment type="caution">
    <text evidence="2">The sequence shown here is derived from an EMBL/GenBank/DDBJ whole genome shotgun (WGS) entry which is preliminary data.</text>
</comment>
<accession>A0AA38VLZ1</accession>
<keyword evidence="2" id="KW-0689">Ribosomal protein</keyword>
<feature type="compositionally biased region" description="Basic residues" evidence="1">
    <location>
        <begin position="381"/>
        <end position="390"/>
    </location>
</feature>
<sequence>MADSKTLLRKGDSSSFSVSPDQTLKASKALLAHIKKASKEKATKATKKNLLEDPEDEEHLPGTETPVYLTLTTKRHINESPKLKPGKIPLPYPLNTDPEITICLISASPQRAYKNLIASSQFPEELRKRITRVVDLEHLRAKFKSYEAQRKLHAEHDIFLGDDRIINRLPKALGKSFYKNTTKRPVPVALAPERAKVDGKRVKREKGKKDEVNAKAPAEVAAEIEKAIGSAFVHLTPSTNTSVKIGYAGMKAEQLAANAQKVAEVLVAKFIPHKESNVRSIYIKGPETAALPIFQTEELWLEADTDVVADGSEQAKAIEAKKEAKKEKANIGKKRKSLEGGYEAAEEEPKPKKAKKAKKEKEVLPESNDDRLDREIAERKAKLKQQKKAAKAAMEE</sequence>